<keyword evidence="2" id="KW-0723">Serine/threonine-protein kinase</keyword>
<dbReference type="GO" id="GO:0005737">
    <property type="term" value="C:cytoplasm"/>
    <property type="evidence" value="ECO:0007669"/>
    <property type="project" value="TreeGrafter"/>
</dbReference>
<evidence type="ECO:0000256" key="7">
    <source>
        <dbReference type="ARBA" id="ARBA00047899"/>
    </source>
</evidence>
<dbReference type="Gene3D" id="1.10.510.10">
    <property type="entry name" value="Transferase(Phosphotransferase) domain 1"/>
    <property type="match status" value="1"/>
</dbReference>
<evidence type="ECO:0000256" key="4">
    <source>
        <dbReference type="ARBA" id="ARBA00022741"/>
    </source>
</evidence>
<name>A0AAV7JN51_9METZ</name>
<keyword evidence="5 10" id="KW-0418">Kinase</keyword>
<evidence type="ECO:0000256" key="3">
    <source>
        <dbReference type="ARBA" id="ARBA00022679"/>
    </source>
</evidence>
<dbReference type="InterPro" id="IPR011009">
    <property type="entry name" value="Kinase-like_dom_sf"/>
</dbReference>
<evidence type="ECO:0000256" key="5">
    <source>
        <dbReference type="ARBA" id="ARBA00022777"/>
    </source>
</evidence>
<dbReference type="Proteomes" id="UP001165289">
    <property type="component" value="Unassembled WGS sequence"/>
</dbReference>
<dbReference type="EMBL" id="JAKMXF010000311">
    <property type="protein sequence ID" value="KAI6650402.1"/>
    <property type="molecule type" value="Genomic_DNA"/>
</dbReference>
<dbReference type="InterPro" id="IPR008271">
    <property type="entry name" value="Ser/Thr_kinase_AS"/>
</dbReference>
<keyword evidence="11" id="KW-1185">Reference proteome</keyword>
<dbReference type="AlphaFoldDB" id="A0AAV7JN51"/>
<comment type="similarity">
    <text evidence="1">Belongs to the protein kinase superfamily. STE Ser/Thr protein kinase family. STE20 subfamily.</text>
</comment>
<feature type="domain" description="Protein kinase" evidence="9">
    <location>
        <begin position="38"/>
        <end position="290"/>
    </location>
</feature>
<dbReference type="SMART" id="SM00220">
    <property type="entry name" value="S_TKc"/>
    <property type="match status" value="1"/>
</dbReference>
<evidence type="ECO:0000256" key="1">
    <source>
        <dbReference type="ARBA" id="ARBA00008874"/>
    </source>
</evidence>
<organism evidence="10 11">
    <name type="scientific">Oopsacas minuta</name>
    <dbReference type="NCBI Taxonomy" id="111878"/>
    <lineage>
        <taxon>Eukaryota</taxon>
        <taxon>Metazoa</taxon>
        <taxon>Porifera</taxon>
        <taxon>Hexactinellida</taxon>
        <taxon>Hexasterophora</taxon>
        <taxon>Lyssacinosida</taxon>
        <taxon>Leucopsacidae</taxon>
        <taxon>Oopsacas</taxon>
    </lineage>
</organism>
<comment type="catalytic activity">
    <reaction evidence="7">
        <text>L-threonyl-[protein] + ATP = O-phospho-L-threonyl-[protein] + ADP + H(+)</text>
        <dbReference type="Rhea" id="RHEA:46608"/>
        <dbReference type="Rhea" id="RHEA-COMP:11060"/>
        <dbReference type="Rhea" id="RHEA-COMP:11605"/>
        <dbReference type="ChEBI" id="CHEBI:15378"/>
        <dbReference type="ChEBI" id="CHEBI:30013"/>
        <dbReference type="ChEBI" id="CHEBI:30616"/>
        <dbReference type="ChEBI" id="CHEBI:61977"/>
        <dbReference type="ChEBI" id="CHEBI:456216"/>
        <dbReference type="EC" id="2.7.11.1"/>
    </reaction>
</comment>
<dbReference type="Pfam" id="PF00069">
    <property type="entry name" value="Pkinase"/>
    <property type="match status" value="1"/>
</dbReference>
<comment type="caution">
    <text evidence="10">The sequence shown here is derived from an EMBL/GenBank/DDBJ whole genome shotgun (WGS) entry which is preliminary data.</text>
</comment>
<evidence type="ECO:0000259" key="9">
    <source>
        <dbReference type="PROSITE" id="PS50011"/>
    </source>
</evidence>
<gene>
    <name evidence="10" type="ORF">LOD99_5839</name>
</gene>
<reference evidence="10 11" key="1">
    <citation type="journal article" date="2023" name="BMC Biol.">
        <title>The compact genome of the sponge Oopsacas minuta (Hexactinellida) is lacking key metazoan core genes.</title>
        <authorList>
            <person name="Santini S."/>
            <person name="Schenkelaars Q."/>
            <person name="Jourda C."/>
            <person name="Duchesne M."/>
            <person name="Belahbib H."/>
            <person name="Rocher C."/>
            <person name="Selva M."/>
            <person name="Riesgo A."/>
            <person name="Vervoort M."/>
            <person name="Leys S.P."/>
            <person name="Kodjabachian L."/>
            <person name="Le Bivic A."/>
            <person name="Borchiellini C."/>
            <person name="Claverie J.M."/>
            <person name="Renard E."/>
        </authorList>
    </citation>
    <scope>NUCLEOTIDE SEQUENCE [LARGE SCALE GENOMIC DNA]</scope>
    <source>
        <strain evidence="10">SPO-2</strain>
    </source>
</reference>
<dbReference type="PANTHER" id="PTHR48012:SF10">
    <property type="entry name" value="FI20177P1"/>
    <property type="match status" value="1"/>
</dbReference>
<keyword evidence="4" id="KW-0547">Nucleotide-binding</keyword>
<evidence type="ECO:0000256" key="8">
    <source>
        <dbReference type="ARBA" id="ARBA00048679"/>
    </source>
</evidence>
<evidence type="ECO:0000313" key="11">
    <source>
        <dbReference type="Proteomes" id="UP001165289"/>
    </source>
</evidence>
<protein>
    <submittedName>
        <fullName evidence="10">Serine/threonine-protein kinase PAK 1</fullName>
    </submittedName>
</protein>
<dbReference type="PANTHER" id="PTHR48012">
    <property type="entry name" value="STERILE20-LIKE KINASE, ISOFORM B-RELATED"/>
    <property type="match status" value="1"/>
</dbReference>
<dbReference type="PROSITE" id="PS00108">
    <property type="entry name" value="PROTEIN_KINASE_ST"/>
    <property type="match status" value="1"/>
</dbReference>
<evidence type="ECO:0000313" key="10">
    <source>
        <dbReference type="EMBL" id="KAI6650402.1"/>
    </source>
</evidence>
<keyword evidence="6" id="KW-0067">ATP-binding</keyword>
<accession>A0AAV7JN51</accession>
<keyword evidence="3" id="KW-0808">Transferase</keyword>
<dbReference type="GO" id="GO:0005524">
    <property type="term" value="F:ATP binding"/>
    <property type="evidence" value="ECO:0007669"/>
    <property type="project" value="UniProtKB-KW"/>
</dbReference>
<dbReference type="InterPro" id="IPR000719">
    <property type="entry name" value="Prot_kinase_dom"/>
</dbReference>
<dbReference type="SUPFAM" id="SSF56112">
    <property type="entry name" value="Protein kinase-like (PK-like)"/>
    <property type="match status" value="1"/>
</dbReference>
<evidence type="ECO:0000256" key="2">
    <source>
        <dbReference type="ARBA" id="ARBA00022527"/>
    </source>
</evidence>
<evidence type="ECO:0000256" key="6">
    <source>
        <dbReference type="ARBA" id="ARBA00022840"/>
    </source>
</evidence>
<dbReference type="InterPro" id="IPR050629">
    <property type="entry name" value="STE20/SPS1-PAK"/>
</dbReference>
<sequence>MLKLIKSQFKKCCTRCTYNAKKSAKTEIETVKTGFEKYELIEQIGEGGCAKIFLANNIVTNEKCAIKCIETKTEKAKRYLQYEISTMQKMKGIKGVVQMQETFKDDEETTHIVMEHINGWCLQDVVENLQIDERVIATLCKSILKSLQQVHARRIIHRDIKCGNIMLTKDGETKLIDFGYATYCPEGGYVKSGKVGSMFWMAPEIFQKEAYNHKADIWSFGIMVLEMYLGDPPYYGSPKTNETIVTHLAMGDVPIPGGMSSKMQNFVRRCLAYSPDERPNVDELLDDVYLRDTVTIEDIADNINRMFKVTV</sequence>
<comment type="catalytic activity">
    <reaction evidence="8">
        <text>L-seryl-[protein] + ATP = O-phospho-L-seryl-[protein] + ADP + H(+)</text>
        <dbReference type="Rhea" id="RHEA:17989"/>
        <dbReference type="Rhea" id="RHEA-COMP:9863"/>
        <dbReference type="Rhea" id="RHEA-COMP:11604"/>
        <dbReference type="ChEBI" id="CHEBI:15378"/>
        <dbReference type="ChEBI" id="CHEBI:29999"/>
        <dbReference type="ChEBI" id="CHEBI:30616"/>
        <dbReference type="ChEBI" id="CHEBI:83421"/>
        <dbReference type="ChEBI" id="CHEBI:456216"/>
        <dbReference type="EC" id="2.7.11.1"/>
    </reaction>
</comment>
<dbReference type="PROSITE" id="PS50011">
    <property type="entry name" value="PROTEIN_KINASE_DOM"/>
    <property type="match status" value="1"/>
</dbReference>
<dbReference type="GO" id="GO:0004674">
    <property type="term" value="F:protein serine/threonine kinase activity"/>
    <property type="evidence" value="ECO:0007669"/>
    <property type="project" value="UniProtKB-KW"/>
</dbReference>
<proteinExistence type="inferred from homology"/>